<sequence length="67" mass="7384">MGALARDIGRDKVGVVMAILGDRIFLRPLGGGREWETAMDGVRALRPREELSVRLAVANARSRNPIR</sequence>
<protein>
    <submittedName>
        <fullName evidence="1">Uncharacterized protein</fullName>
    </submittedName>
</protein>
<dbReference type="OrthoDB" id="3855669at2"/>
<organism evidence="1 2">
    <name type="scientific">Actinacidiphila oryziradicis</name>
    <dbReference type="NCBI Taxonomy" id="2571141"/>
    <lineage>
        <taxon>Bacteria</taxon>
        <taxon>Bacillati</taxon>
        <taxon>Actinomycetota</taxon>
        <taxon>Actinomycetes</taxon>
        <taxon>Kitasatosporales</taxon>
        <taxon>Streptomycetaceae</taxon>
        <taxon>Actinacidiphila</taxon>
    </lineage>
</organism>
<keyword evidence="2" id="KW-1185">Reference proteome</keyword>
<comment type="caution">
    <text evidence="1">The sequence shown here is derived from an EMBL/GenBank/DDBJ whole genome shotgun (WGS) entry which is preliminary data.</text>
</comment>
<reference evidence="1 2" key="1">
    <citation type="submission" date="2019-04" db="EMBL/GenBank/DDBJ databases">
        <title>Streptomyces oryziradicis sp. nov., a novel actinomycete isolated from rhizosphere soil of rice (Oryza sativa L.).</title>
        <authorList>
            <person name="Li C."/>
        </authorList>
    </citation>
    <scope>NUCLEOTIDE SEQUENCE [LARGE SCALE GENOMIC DNA]</scope>
    <source>
        <strain evidence="1 2">NEAU-C40</strain>
    </source>
</reference>
<name>A0A4U0SJT8_9ACTN</name>
<proteinExistence type="predicted"/>
<evidence type="ECO:0000313" key="2">
    <source>
        <dbReference type="Proteomes" id="UP000305778"/>
    </source>
</evidence>
<evidence type="ECO:0000313" key="1">
    <source>
        <dbReference type="EMBL" id="TKA08447.1"/>
    </source>
</evidence>
<accession>A0A4U0SJT8</accession>
<dbReference type="AlphaFoldDB" id="A0A4U0SJT8"/>
<gene>
    <name evidence="1" type="ORF">FCI23_28235</name>
</gene>
<dbReference type="Proteomes" id="UP000305778">
    <property type="component" value="Unassembled WGS sequence"/>
</dbReference>
<dbReference type="EMBL" id="SUMC01000031">
    <property type="protein sequence ID" value="TKA08447.1"/>
    <property type="molecule type" value="Genomic_DNA"/>
</dbReference>